<evidence type="ECO:0000313" key="2">
    <source>
        <dbReference type="EMBL" id="SES97308.1"/>
    </source>
</evidence>
<name>A0A1I0ATQ7_9BACT</name>
<evidence type="ECO:0000256" key="1">
    <source>
        <dbReference type="SAM" id="MobiDB-lite"/>
    </source>
</evidence>
<dbReference type="Proteomes" id="UP000199181">
    <property type="component" value="Unassembled WGS sequence"/>
</dbReference>
<dbReference type="RefSeq" id="WP_093515655.1">
    <property type="nucleotide sequence ID" value="NZ_FOIJ01000001.1"/>
</dbReference>
<keyword evidence="3" id="KW-1185">Reference proteome</keyword>
<accession>A0A1I0ATQ7</accession>
<dbReference type="PANTHER" id="PTHR42044">
    <property type="entry name" value="DUF676 DOMAIN-CONTAINING PROTEIN-RELATED"/>
    <property type="match status" value="1"/>
</dbReference>
<feature type="region of interest" description="Disordered" evidence="1">
    <location>
        <begin position="1"/>
        <end position="22"/>
    </location>
</feature>
<dbReference type="AlphaFoldDB" id="A0A1I0ATQ7"/>
<dbReference type="EMBL" id="FOIJ01000001">
    <property type="protein sequence ID" value="SES97308.1"/>
    <property type="molecule type" value="Genomic_DNA"/>
</dbReference>
<proteinExistence type="predicted"/>
<dbReference type="InterPro" id="IPR029058">
    <property type="entry name" value="AB_hydrolase_fold"/>
</dbReference>
<evidence type="ECO:0000313" key="3">
    <source>
        <dbReference type="Proteomes" id="UP000199181"/>
    </source>
</evidence>
<dbReference type="PANTHER" id="PTHR42044:SF2">
    <property type="entry name" value="DUF676 DOMAIN-CONTAINING PROTEIN"/>
    <property type="match status" value="1"/>
</dbReference>
<dbReference type="SUPFAM" id="SSF53474">
    <property type="entry name" value="alpha/beta-Hydrolases"/>
    <property type="match status" value="1"/>
</dbReference>
<sequence length="357" mass="39411">MINVNRRYSPAPSSFETRAEVSSPKTVIPSARKAQQFADGFDPQTVQKLKDLAQHLGLPPTLDIRKLNLDDPKVVEELTRQLGIDPVNLHKRTNDVEFDGALVGVDKTIKQEDLVGKKDLEAVKLKDIEGFTPRPGTKRPSGETIIQINGINTSLDEQKSALQTTADATGAKVVGIHNATEGVLGDLKQSVTDKLNVGTNEAVESLRDVILSELRDRRPVHLMAHSQGGLITSRALGEVAKELEREGKSDLLYRIKVETFGAASGRYPDGPRYVHYVNNKDPVSNLFGVEGATSFRNNPGKDIFGRQAKIVEFSAKSLIEAHSYQGTYLQERLPFDLAYDGPGLVIQNRNLYKFHFD</sequence>
<reference evidence="3" key="1">
    <citation type="submission" date="2016-10" db="EMBL/GenBank/DDBJ databases">
        <authorList>
            <person name="Varghese N."/>
            <person name="Submissions S."/>
        </authorList>
    </citation>
    <scope>NUCLEOTIDE SEQUENCE [LARGE SCALE GENOMIC DNA]</scope>
    <source>
        <strain evidence="3">DSM 16858</strain>
    </source>
</reference>
<organism evidence="2 3">
    <name type="scientific">Stigmatella erecta</name>
    <dbReference type="NCBI Taxonomy" id="83460"/>
    <lineage>
        <taxon>Bacteria</taxon>
        <taxon>Pseudomonadati</taxon>
        <taxon>Myxococcota</taxon>
        <taxon>Myxococcia</taxon>
        <taxon>Myxococcales</taxon>
        <taxon>Cystobacterineae</taxon>
        <taxon>Archangiaceae</taxon>
        <taxon>Stigmatella</taxon>
    </lineage>
</organism>
<protein>
    <submittedName>
        <fullName evidence="2">Uncharacterized protein</fullName>
    </submittedName>
</protein>
<gene>
    <name evidence="2" type="ORF">SAMN05443639_101793</name>
</gene>